<feature type="region of interest" description="Disordered" evidence="1">
    <location>
        <begin position="883"/>
        <end position="910"/>
    </location>
</feature>
<organism evidence="2 3">
    <name type="scientific">Halomicronema hongdechloris C2206</name>
    <dbReference type="NCBI Taxonomy" id="1641165"/>
    <lineage>
        <taxon>Bacteria</taxon>
        <taxon>Bacillati</taxon>
        <taxon>Cyanobacteriota</taxon>
        <taxon>Cyanophyceae</taxon>
        <taxon>Nodosilineales</taxon>
        <taxon>Nodosilineaceae</taxon>
        <taxon>Halomicronema</taxon>
    </lineage>
</organism>
<dbReference type="RefSeq" id="WP_137454984.1">
    <property type="nucleotide sequence ID" value="NZ_CP021983.2"/>
</dbReference>
<gene>
    <name evidence="2" type="ORF">XM38_003500</name>
</gene>
<evidence type="ECO:0000313" key="2">
    <source>
        <dbReference type="EMBL" id="ASC69423.1"/>
    </source>
</evidence>
<evidence type="ECO:0008006" key="4">
    <source>
        <dbReference type="Google" id="ProtNLM"/>
    </source>
</evidence>
<evidence type="ECO:0000256" key="1">
    <source>
        <dbReference type="SAM" id="MobiDB-lite"/>
    </source>
</evidence>
<feature type="region of interest" description="Disordered" evidence="1">
    <location>
        <begin position="804"/>
        <end position="827"/>
    </location>
</feature>
<accession>A0A1Z3HGI7</accession>
<dbReference type="EMBL" id="CP021983">
    <property type="protein sequence ID" value="ASC69423.1"/>
    <property type="molecule type" value="Genomic_DNA"/>
</dbReference>
<proteinExistence type="predicted"/>
<dbReference type="KEGG" id="hhg:XM38_003500"/>
<feature type="region of interest" description="Disordered" evidence="1">
    <location>
        <begin position="647"/>
        <end position="669"/>
    </location>
</feature>
<reference evidence="2 3" key="1">
    <citation type="journal article" date="2016" name="Biochim. Biophys. Acta">
        <title>Characterization of red-shifted phycobilisomes isolated from the chlorophyll f-containing cyanobacterium Halomicronema hongdechloris.</title>
        <authorList>
            <person name="Li Y."/>
            <person name="Lin Y."/>
            <person name="Garvey C.J."/>
            <person name="Birch D."/>
            <person name="Corkery R.W."/>
            <person name="Loughlin P.C."/>
            <person name="Scheer H."/>
            <person name="Willows R.D."/>
            <person name="Chen M."/>
        </authorList>
    </citation>
    <scope>NUCLEOTIDE SEQUENCE [LARGE SCALE GENOMIC DNA]</scope>
    <source>
        <strain evidence="2 3">C2206</strain>
    </source>
</reference>
<dbReference type="Proteomes" id="UP000191901">
    <property type="component" value="Chromosome"/>
</dbReference>
<keyword evidence="3" id="KW-1185">Reference proteome</keyword>
<name>A0A1Z3HGI7_9CYAN</name>
<dbReference type="SUPFAM" id="SSF52266">
    <property type="entry name" value="SGNH hydrolase"/>
    <property type="match status" value="1"/>
</dbReference>
<feature type="compositionally biased region" description="Pro residues" evidence="1">
    <location>
        <begin position="888"/>
        <end position="898"/>
    </location>
</feature>
<dbReference type="OrthoDB" id="453133at2"/>
<dbReference type="AlphaFoldDB" id="A0A1Z3HGI7"/>
<feature type="compositionally biased region" description="Low complexity" evidence="1">
    <location>
        <begin position="899"/>
        <end position="909"/>
    </location>
</feature>
<evidence type="ECO:0000313" key="3">
    <source>
        <dbReference type="Proteomes" id="UP000191901"/>
    </source>
</evidence>
<sequence>MAAKRPPSAMHPAPATGLVTWFHQALDQPELELRLKLRGNILHVLCETPESLPQAPLLLRLVRALLRQGGVQLIQQLYPHVYQLYLYHRVTAQEQPDWTAPLYLNRLERHLAQLVLQTQDPKDIQAAQGLLQAHPDELMADHDAGDGAIVLSQLSLARQGDPEAVAWYLSETLSALDVGVWVSIKAVPGQAHISSDIVQFGPPPPVQVSNGQGPVIPRLWVLCQATYSPDPALIAQPTAERLRQLELTQFKDAVLLLQVQGEAKPDWRLRIDLTPPQEMLREWARWGHAEAIRRLVQAALTAAGLAMTVTASRKDTTLHLIGQGEADPLPSAETVLELLQPLLDGLAPQGLHRALLYGQTATAEMPDWVQGVDLPGADHPALAVSARTLAAEADLPALAFLLTQQLNPQLDDYLATGGIRVQLLIRNQLLHVMLDGPLCPVRSHVAPIVGQLLKRLRPQGIIGVRLYGRRAGQSQPTWSGGFDFQARQRLVPEATPEFAASDSYVGELLAPPEAEVQPAEAAPDTLGHTLRQWAATAVTGVQKGLLHSHLFASRSTPGQQPLRAGGDWRIAMVWAVVGLLLTVQADWLLGELLSSPPAATAEANETADQQDPGGAVDPEAAAFEEALDDLEWGADDPRADRFVAEPFATSPPAGARDATDQPPASPTGPLVATSILLEASPYPSFRSEQLNEKLALYHQRLQLEDPPDVLIMGSSRALRGVDPTALEEELAALGYEGIEVFNFGVNGATAQVVELIIRRLLPPDYLPRLILWADGARAFNSGRVDITYNGIATSEGYRQMVRGTLPHDTPEEAGETDPEAAAAAPGEDPAADIAVTSQGIGEQLRSSYQQMDQWLSDQLGTLSAVHPERQRLKEWLQAGLVTLTTPPSQDPAAPPPADGPSDPLDAPLPEGSHIDFDGFLPLSVQFNPATYYQKHARVSGYYDSDYRSFRLEGRQAEAFQRLLQFTQSQDIPLVFVNTPLTDEYLDPYRLDAETQFLQYMVRLSGQEEGFIFRDLAQIWPEEYDYFSDPSHLNRYGAYQVSTRLAQDPMIPWPEPMPETTP</sequence>
<protein>
    <recommendedName>
        <fullName evidence="4">DUF1574 domain-containing protein</fullName>
    </recommendedName>
</protein>